<dbReference type="SUPFAM" id="SSF47384">
    <property type="entry name" value="Homodimeric domain of signal transducing histidine kinase"/>
    <property type="match status" value="1"/>
</dbReference>
<accession>A0A2U2PM24</accession>
<dbReference type="SUPFAM" id="SSF51206">
    <property type="entry name" value="cAMP-binding domain-like"/>
    <property type="match status" value="1"/>
</dbReference>
<dbReference type="GO" id="GO:0000155">
    <property type="term" value="F:phosphorelay sensor kinase activity"/>
    <property type="evidence" value="ECO:0007669"/>
    <property type="project" value="InterPro"/>
</dbReference>
<dbReference type="PROSITE" id="PS50042">
    <property type="entry name" value="CNMP_BINDING_3"/>
    <property type="match status" value="1"/>
</dbReference>
<dbReference type="InterPro" id="IPR018490">
    <property type="entry name" value="cNMP-bd_dom_sf"/>
</dbReference>
<dbReference type="Gene3D" id="3.30.565.10">
    <property type="entry name" value="Histidine kinase-like ATPase, C-terminal domain"/>
    <property type="match status" value="1"/>
</dbReference>
<dbReference type="SMART" id="SM00100">
    <property type="entry name" value="cNMP"/>
    <property type="match status" value="1"/>
</dbReference>
<name>A0A2U2PM24_9SPHI</name>
<dbReference type="InterPro" id="IPR036097">
    <property type="entry name" value="HisK_dim/P_sf"/>
</dbReference>
<dbReference type="CDD" id="cd00038">
    <property type="entry name" value="CAP_ED"/>
    <property type="match status" value="1"/>
</dbReference>
<proteinExistence type="predicted"/>
<dbReference type="Proteomes" id="UP000245647">
    <property type="component" value="Unassembled WGS sequence"/>
</dbReference>
<gene>
    <name evidence="5" type="ORF">DDR33_00895</name>
</gene>
<evidence type="ECO:0000313" key="6">
    <source>
        <dbReference type="Proteomes" id="UP000245647"/>
    </source>
</evidence>
<dbReference type="PROSITE" id="PS50109">
    <property type="entry name" value="HIS_KIN"/>
    <property type="match status" value="1"/>
</dbReference>
<dbReference type="EC" id="2.7.13.3" evidence="2"/>
<keyword evidence="6" id="KW-1185">Reference proteome</keyword>
<keyword evidence="5" id="KW-0808">Transferase</keyword>
<dbReference type="InterPro" id="IPR000595">
    <property type="entry name" value="cNMP-bd_dom"/>
</dbReference>
<protein>
    <recommendedName>
        <fullName evidence="2">histidine kinase</fullName>
        <ecNumber evidence="2">2.7.13.3</ecNumber>
    </recommendedName>
</protein>
<dbReference type="RefSeq" id="WP_109413876.1">
    <property type="nucleotide sequence ID" value="NZ_QEAS01000001.1"/>
</dbReference>
<dbReference type="InterPro" id="IPR036890">
    <property type="entry name" value="HATPase_C_sf"/>
</dbReference>
<dbReference type="PANTHER" id="PTHR43065">
    <property type="entry name" value="SENSOR HISTIDINE KINASE"/>
    <property type="match status" value="1"/>
</dbReference>
<evidence type="ECO:0000256" key="2">
    <source>
        <dbReference type="ARBA" id="ARBA00012438"/>
    </source>
</evidence>
<dbReference type="SUPFAM" id="SSF55874">
    <property type="entry name" value="ATPase domain of HSP90 chaperone/DNA topoisomerase II/histidine kinase"/>
    <property type="match status" value="1"/>
</dbReference>
<dbReference type="PANTHER" id="PTHR43065:SF48">
    <property type="entry name" value="HISTIDINE KINASE"/>
    <property type="match status" value="1"/>
</dbReference>
<keyword evidence="5" id="KW-0418">Kinase</keyword>
<sequence length="463" mass="51579">MAVFDPAYLKSLPVFSEIPAEHLQWLLQTSEIITLQAGELLFDTGQSADYMYVLLGGQLNLSLEQSGQYSFFSSLKQGDVTGYLPFSRLKVAGGRAVAQDHASVLRLHKRHFGEMEQVSPEMVQKLVALMTDRVREFTRTEQQHEKLIALGKLSAGLAHELNNPAAAIVRSASELRRMHHAVPDKFKRIMTMQLTPEQVDELNAVLFSLMEDGRDNNLPLMERASLEDELIDWLDQKDVEETYSLAGIFAGWNVTVDSLEKVSVILGGKYLPEILDWIANSLETERVICNIQSATRRISELVSAVKTYSHMDQGQGKEKTSVRDGIGSTLTILNHKLKEKDIRVERNYDAGLPLVPAFVGELNQLWTNIIDNAVDAMSEKGTLRIDAWPEPGKVIVRIADDGHGIPKDVLPHIYEPFFSTKQVGKGTGLGLDIVHKIVMHHGASIKVSSEPGNTVFQICFPLD</sequence>
<organism evidence="5 6">
    <name type="scientific">Pararcticibacter amylolyticus</name>
    <dbReference type="NCBI Taxonomy" id="2173175"/>
    <lineage>
        <taxon>Bacteria</taxon>
        <taxon>Pseudomonadati</taxon>
        <taxon>Bacteroidota</taxon>
        <taxon>Sphingobacteriia</taxon>
        <taxon>Sphingobacteriales</taxon>
        <taxon>Sphingobacteriaceae</taxon>
        <taxon>Pararcticibacter</taxon>
    </lineage>
</organism>
<dbReference type="PRINTS" id="PR00344">
    <property type="entry name" value="BCTRLSENSOR"/>
</dbReference>
<dbReference type="AlphaFoldDB" id="A0A2U2PM24"/>
<dbReference type="SMART" id="SM00387">
    <property type="entry name" value="HATPase_c"/>
    <property type="match status" value="1"/>
</dbReference>
<feature type="domain" description="Cyclic nucleotide-binding" evidence="3">
    <location>
        <begin position="14"/>
        <end position="133"/>
    </location>
</feature>
<dbReference type="InterPro" id="IPR005467">
    <property type="entry name" value="His_kinase_dom"/>
</dbReference>
<comment type="catalytic activity">
    <reaction evidence="1">
        <text>ATP + protein L-histidine = ADP + protein N-phospho-L-histidine.</text>
        <dbReference type="EC" id="2.7.13.3"/>
    </reaction>
</comment>
<evidence type="ECO:0000313" key="5">
    <source>
        <dbReference type="EMBL" id="PWG82457.1"/>
    </source>
</evidence>
<evidence type="ECO:0000259" key="3">
    <source>
        <dbReference type="PROSITE" id="PS50042"/>
    </source>
</evidence>
<dbReference type="Gene3D" id="2.60.120.10">
    <property type="entry name" value="Jelly Rolls"/>
    <property type="match status" value="1"/>
</dbReference>
<comment type="caution">
    <text evidence="5">The sequence shown here is derived from an EMBL/GenBank/DDBJ whole genome shotgun (WGS) entry which is preliminary data.</text>
</comment>
<dbReference type="OrthoDB" id="9806995at2"/>
<dbReference type="EMBL" id="QEAS01000001">
    <property type="protein sequence ID" value="PWG82457.1"/>
    <property type="molecule type" value="Genomic_DNA"/>
</dbReference>
<dbReference type="Gene3D" id="1.10.287.130">
    <property type="match status" value="1"/>
</dbReference>
<dbReference type="InterPro" id="IPR014710">
    <property type="entry name" value="RmlC-like_jellyroll"/>
</dbReference>
<dbReference type="Pfam" id="PF00027">
    <property type="entry name" value="cNMP_binding"/>
    <property type="match status" value="1"/>
</dbReference>
<evidence type="ECO:0000259" key="4">
    <source>
        <dbReference type="PROSITE" id="PS50109"/>
    </source>
</evidence>
<feature type="domain" description="Histidine kinase" evidence="4">
    <location>
        <begin position="291"/>
        <end position="463"/>
    </location>
</feature>
<reference evidence="5 6" key="1">
    <citation type="submission" date="2018-04" db="EMBL/GenBank/DDBJ databases">
        <title>Pedobacter chongqingensis sp. nov., isolated from a rottenly hemp rope.</title>
        <authorList>
            <person name="Cai Y."/>
        </authorList>
    </citation>
    <scope>NUCLEOTIDE SEQUENCE [LARGE SCALE GENOMIC DNA]</scope>
    <source>
        <strain evidence="5 6">FJ4-8</strain>
    </source>
</reference>
<evidence type="ECO:0000256" key="1">
    <source>
        <dbReference type="ARBA" id="ARBA00000085"/>
    </source>
</evidence>
<dbReference type="InterPro" id="IPR004358">
    <property type="entry name" value="Sig_transdc_His_kin-like_C"/>
</dbReference>
<dbReference type="Pfam" id="PF02518">
    <property type="entry name" value="HATPase_c"/>
    <property type="match status" value="1"/>
</dbReference>
<dbReference type="InterPro" id="IPR003594">
    <property type="entry name" value="HATPase_dom"/>
</dbReference>